<keyword evidence="3" id="KW-1185">Reference proteome</keyword>
<evidence type="ECO:0000313" key="2">
    <source>
        <dbReference type="EMBL" id="RNL49000.1"/>
    </source>
</evidence>
<organism evidence="2 3">
    <name type="scientific">Paraeggerthella hongkongensis</name>
    <dbReference type="NCBI Taxonomy" id="230658"/>
    <lineage>
        <taxon>Bacteria</taxon>
        <taxon>Bacillati</taxon>
        <taxon>Actinomycetota</taxon>
        <taxon>Coriobacteriia</taxon>
        <taxon>Eggerthellales</taxon>
        <taxon>Eggerthellaceae</taxon>
        <taxon>Paraeggerthella</taxon>
    </lineage>
</organism>
<dbReference type="AlphaFoldDB" id="A0A3N0BKP2"/>
<dbReference type="Proteomes" id="UP000278632">
    <property type="component" value="Unassembled WGS sequence"/>
</dbReference>
<accession>A0A3N0BKP2</accession>
<evidence type="ECO:0000256" key="1">
    <source>
        <dbReference type="SAM" id="MobiDB-lite"/>
    </source>
</evidence>
<feature type="region of interest" description="Disordered" evidence="1">
    <location>
        <begin position="166"/>
        <end position="200"/>
    </location>
</feature>
<sequence>MKTCPVCGSGAFDDAEVCYGCLHRYGSGSSQGGLSLPRPVAPAARQVSSACDGAADSGFSVQPKNEAVAASGVTGVSAEEGAVPVRAGGLADEGARDAARGLGVAECASWTLRFEFPGFAPVSCSAGRHEGAAAGCVVGSAGGEAAAGSSESKNDACGFIVRFQPDAPRDEGARRRPSHASHVRASMIDSRMLSPTTEKA</sequence>
<comment type="caution">
    <text evidence="2">The sequence shown here is derived from an EMBL/GenBank/DDBJ whole genome shotgun (WGS) entry which is preliminary data.</text>
</comment>
<evidence type="ECO:0000313" key="3">
    <source>
        <dbReference type="Proteomes" id="UP000278632"/>
    </source>
</evidence>
<dbReference type="RefSeq" id="WP_123191081.1">
    <property type="nucleotide sequence ID" value="NZ_QICD01000001.1"/>
</dbReference>
<protein>
    <submittedName>
        <fullName evidence="2">Uncharacterized protein</fullName>
    </submittedName>
</protein>
<dbReference type="EMBL" id="QICD01000001">
    <property type="protein sequence ID" value="RNL49000.1"/>
    <property type="molecule type" value="Genomic_DNA"/>
</dbReference>
<gene>
    <name evidence="2" type="ORF">DMP08_00630</name>
</gene>
<name>A0A3N0BKP2_9ACTN</name>
<reference evidence="3" key="1">
    <citation type="submission" date="2018-05" db="EMBL/GenBank/DDBJ databases">
        <title>Genome Sequencing of selected type strains of the family Eggerthellaceae.</title>
        <authorList>
            <person name="Danylec N."/>
            <person name="Stoll D.A."/>
            <person name="Doetsch A."/>
            <person name="Huch M."/>
        </authorList>
    </citation>
    <scope>NUCLEOTIDE SEQUENCE [LARGE SCALE GENOMIC DNA]</scope>
    <source>
        <strain evidence="3">DSM 16106</strain>
    </source>
</reference>
<proteinExistence type="predicted"/>
<dbReference type="OrthoDB" id="3177649at2"/>